<accession>A0A1L8CUZ3</accession>
<dbReference type="InterPro" id="IPR014132">
    <property type="entry name" value="PdaB-like"/>
</dbReference>
<reference evidence="4" key="1">
    <citation type="submission" date="2016-12" db="EMBL/GenBank/DDBJ databases">
        <title>Draft Genome Sequences od Carboxydothermus pertinax and islandicus, Hydrogenogenic Carboxydotrophic Bacteria.</title>
        <authorList>
            <person name="Fukuyama Y."/>
            <person name="Ohmae K."/>
            <person name="Yoneda Y."/>
            <person name="Yoshida T."/>
            <person name="Sako Y."/>
        </authorList>
    </citation>
    <scope>NUCLEOTIDE SEQUENCE [LARGE SCALE GENOMIC DNA]</scope>
    <source>
        <strain evidence="4">Ug1</strain>
    </source>
</reference>
<dbReference type="InterPro" id="IPR050248">
    <property type="entry name" value="Polysacc_deacetylase_ArnD"/>
</dbReference>
<dbReference type="AlphaFoldDB" id="A0A1L8CUZ3"/>
<feature type="domain" description="NodB homology" evidence="2">
    <location>
        <begin position="55"/>
        <end position="234"/>
    </location>
</feature>
<keyword evidence="1" id="KW-0812">Transmembrane</keyword>
<dbReference type="Pfam" id="PF01522">
    <property type="entry name" value="Polysacc_deac_1"/>
    <property type="match status" value="1"/>
</dbReference>
<dbReference type="GO" id="GO:0016020">
    <property type="term" value="C:membrane"/>
    <property type="evidence" value="ECO:0007669"/>
    <property type="project" value="TreeGrafter"/>
</dbReference>
<dbReference type="PROSITE" id="PS51677">
    <property type="entry name" value="NODB"/>
    <property type="match status" value="1"/>
</dbReference>
<dbReference type="PANTHER" id="PTHR10587">
    <property type="entry name" value="GLYCOSYL TRANSFERASE-RELATED"/>
    <property type="match status" value="1"/>
</dbReference>
<dbReference type="RefSeq" id="WP_075859145.1">
    <property type="nucleotide sequence ID" value="NZ_BDJK01000017.1"/>
</dbReference>
<evidence type="ECO:0000313" key="4">
    <source>
        <dbReference type="Proteomes" id="UP000187485"/>
    </source>
</evidence>
<dbReference type="NCBIfam" id="TIGR02764">
    <property type="entry name" value="spore_ybaN_pdaB"/>
    <property type="match status" value="1"/>
</dbReference>
<evidence type="ECO:0000313" key="3">
    <source>
        <dbReference type="EMBL" id="GAV22669.1"/>
    </source>
</evidence>
<gene>
    <name evidence="3" type="ORF">cpu_11790</name>
</gene>
<feature type="transmembrane region" description="Helical" evidence="1">
    <location>
        <begin position="12"/>
        <end position="32"/>
    </location>
</feature>
<dbReference type="Gene3D" id="3.20.20.370">
    <property type="entry name" value="Glycoside hydrolase/deacetylase"/>
    <property type="match status" value="1"/>
</dbReference>
<dbReference type="Proteomes" id="UP000187485">
    <property type="component" value="Unassembled WGS sequence"/>
</dbReference>
<dbReference type="EMBL" id="BDJK01000017">
    <property type="protein sequence ID" value="GAV22669.1"/>
    <property type="molecule type" value="Genomic_DNA"/>
</dbReference>
<keyword evidence="4" id="KW-1185">Reference proteome</keyword>
<sequence>MKVLFFNYKKLWQYILILFLAALIGLVFYHYLTEPVVKPQIIDFYPVYKVETNKKVVALTFDLSWGTNTYKPILKTLKEEDIKATFFLSGPWAKQHPEIVQEIVKDGHEIGSHGHRHINYTSLSPEEIKKEVNLAENSIKAVSNVTTSLIRLPNGDYDKKVIKTLREIGYTAIQWSVDSLDWKNPGKETIYNRVLARIHPGAIILMHASDTCKQTGQVLPKIIKELKRQGYTFTTVSKLLTLGPAAIQ</sequence>
<keyword evidence="1" id="KW-1133">Transmembrane helix</keyword>
<protein>
    <submittedName>
        <fullName evidence="3">Polysaccharide deacetylase family sporulation protein PdaB</fullName>
    </submittedName>
</protein>
<dbReference type="InterPro" id="IPR011330">
    <property type="entry name" value="Glyco_hydro/deAcase_b/a-brl"/>
</dbReference>
<name>A0A1L8CUZ3_9THEO</name>
<organism evidence="3 4">
    <name type="scientific">Carboxydothermus pertinax</name>
    <dbReference type="NCBI Taxonomy" id="870242"/>
    <lineage>
        <taxon>Bacteria</taxon>
        <taxon>Bacillati</taxon>
        <taxon>Bacillota</taxon>
        <taxon>Clostridia</taxon>
        <taxon>Thermoanaerobacterales</taxon>
        <taxon>Thermoanaerobacteraceae</taxon>
        <taxon>Carboxydothermus</taxon>
    </lineage>
</organism>
<dbReference type="GO" id="GO:0016810">
    <property type="term" value="F:hydrolase activity, acting on carbon-nitrogen (but not peptide) bonds"/>
    <property type="evidence" value="ECO:0007669"/>
    <property type="project" value="InterPro"/>
</dbReference>
<evidence type="ECO:0000256" key="1">
    <source>
        <dbReference type="SAM" id="Phobius"/>
    </source>
</evidence>
<evidence type="ECO:0000259" key="2">
    <source>
        <dbReference type="PROSITE" id="PS51677"/>
    </source>
</evidence>
<dbReference type="PANTHER" id="PTHR10587:SF128">
    <property type="entry name" value="POLYSACCHARIDE DEACETYLASE PDAB-RELATED"/>
    <property type="match status" value="1"/>
</dbReference>
<dbReference type="GO" id="GO:0005975">
    <property type="term" value="P:carbohydrate metabolic process"/>
    <property type="evidence" value="ECO:0007669"/>
    <property type="project" value="InterPro"/>
</dbReference>
<dbReference type="OrthoDB" id="9806342at2"/>
<proteinExistence type="predicted"/>
<dbReference type="SUPFAM" id="SSF88713">
    <property type="entry name" value="Glycoside hydrolase/deacetylase"/>
    <property type="match status" value="1"/>
</dbReference>
<keyword evidence="1" id="KW-0472">Membrane</keyword>
<comment type="caution">
    <text evidence="3">The sequence shown here is derived from an EMBL/GenBank/DDBJ whole genome shotgun (WGS) entry which is preliminary data.</text>
</comment>
<dbReference type="InterPro" id="IPR002509">
    <property type="entry name" value="NODB_dom"/>
</dbReference>